<evidence type="ECO:0000256" key="5">
    <source>
        <dbReference type="ARBA" id="ARBA00022801"/>
    </source>
</evidence>
<evidence type="ECO:0000256" key="1">
    <source>
        <dbReference type="ARBA" id="ARBA00004970"/>
    </source>
</evidence>
<dbReference type="InterPro" id="IPR016195">
    <property type="entry name" value="Pol/histidinol_Pase-like"/>
</dbReference>
<keyword evidence="11" id="KW-1185">Reference proteome</keyword>
<keyword evidence="5 8" id="KW-0378">Hydrolase</keyword>
<evidence type="ECO:0000313" key="10">
    <source>
        <dbReference type="EMBL" id="MFD1739321.1"/>
    </source>
</evidence>
<dbReference type="GO" id="GO:0004401">
    <property type="term" value="F:histidinol-phosphatase activity"/>
    <property type="evidence" value="ECO:0007669"/>
    <property type="project" value="UniProtKB-EC"/>
</dbReference>
<keyword evidence="4 8" id="KW-0028">Amino-acid biosynthesis</keyword>
<comment type="caution">
    <text evidence="10">The sequence shown here is derived from an EMBL/GenBank/DDBJ whole genome shotgun (WGS) entry which is preliminary data.</text>
</comment>
<organism evidence="10 11">
    <name type="scientific">Bacillus salitolerans</name>
    <dbReference type="NCBI Taxonomy" id="1437434"/>
    <lineage>
        <taxon>Bacteria</taxon>
        <taxon>Bacillati</taxon>
        <taxon>Bacillota</taxon>
        <taxon>Bacilli</taxon>
        <taxon>Bacillales</taxon>
        <taxon>Bacillaceae</taxon>
        <taxon>Bacillus</taxon>
    </lineage>
</organism>
<evidence type="ECO:0000256" key="6">
    <source>
        <dbReference type="ARBA" id="ARBA00023102"/>
    </source>
</evidence>
<dbReference type="NCBIfam" id="NF005996">
    <property type="entry name" value="PRK08123.1"/>
    <property type="match status" value="1"/>
</dbReference>
<evidence type="ECO:0000256" key="3">
    <source>
        <dbReference type="ARBA" id="ARBA00013085"/>
    </source>
</evidence>
<dbReference type="RefSeq" id="WP_377930552.1">
    <property type="nucleotide sequence ID" value="NZ_JBHUEM010000054.1"/>
</dbReference>
<dbReference type="EC" id="3.1.3.15" evidence="3 8"/>
<evidence type="ECO:0000259" key="9">
    <source>
        <dbReference type="Pfam" id="PF02811"/>
    </source>
</evidence>
<comment type="catalytic activity">
    <reaction evidence="7 8">
        <text>L-histidinol phosphate + H2O = L-histidinol + phosphate</text>
        <dbReference type="Rhea" id="RHEA:14465"/>
        <dbReference type="ChEBI" id="CHEBI:15377"/>
        <dbReference type="ChEBI" id="CHEBI:43474"/>
        <dbReference type="ChEBI" id="CHEBI:57699"/>
        <dbReference type="ChEBI" id="CHEBI:57980"/>
        <dbReference type="EC" id="3.1.3.15"/>
    </reaction>
</comment>
<evidence type="ECO:0000256" key="2">
    <source>
        <dbReference type="ARBA" id="ARBA00009152"/>
    </source>
</evidence>
<reference evidence="11" key="1">
    <citation type="journal article" date="2019" name="Int. J. Syst. Evol. Microbiol.">
        <title>The Global Catalogue of Microorganisms (GCM) 10K type strain sequencing project: providing services to taxonomists for standard genome sequencing and annotation.</title>
        <authorList>
            <consortium name="The Broad Institute Genomics Platform"/>
            <consortium name="The Broad Institute Genome Sequencing Center for Infectious Disease"/>
            <person name="Wu L."/>
            <person name="Ma J."/>
        </authorList>
    </citation>
    <scope>NUCLEOTIDE SEQUENCE [LARGE SCALE GENOMIC DNA]</scope>
    <source>
        <strain evidence="11">CCUG 49339</strain>
    </source>
</reference>
<sequence>MIADGHIHTPFCPHGTKDSFEDYIERAIDLGYKEMTFTEHAPLPRGFIDPTPTKDSAMDLEDIEKYFTILSDLQKRYQKEIKINKGLEIDYIEGYEEKITDFLNTYGPFMDDSILSVHFLKKDTNYYCIDYSAESFGKMIATFETVDAIYQKYFHTLQMSIQADLGNYKPNRIGHITLAYKFQQKYPAHKNFEQEIRAIIKEMSIQKLQLDYNGAGVNKPHYQQPYPPQHVMDFIKAEGIAFVYGSDAHQASDLGQGLEQLDSTVLLQSPTFL</sequence>
<accession>A0ABW4LW81</accession>
<dbReference type="InterPro" id="IPR010140">
    <property type="entry name" value="Histidinol_P_phosphatase_HisJ"/>
</dbReference>
<proteinExistence type="inferred from homology"/>
<dbReference type="NCBIfam" id="TIGR01856">
    <property type="entry name" value="hisJ_fam"/>
    <property type="match status" value="1"/>
</dbReference>
<dbReference type="PANTHER" id="PTHR21039">
    <property type="entry name" value="HISTIDINOL PHOSPHATASE-RELATED"/>
    <property type="match status" value="1"/>
</dbReference>
<evidence type="ECO:0000256" key="7">
    <source>
        <dbReference type="ARBA" id="ARBA00049158"/>
    </source>
</evidence>
<dbReference type="CDD" id="cd12110">
    <property type="entry name" value="PHP_HisPPase_Hisj_like"/>
    <property type="match status" value="1"/>
</dbReference>
<feature type="domain" description="PHP" evidence="9">
    <location>
        <begin position="4"/>
        <end position="202"/>
    </location>
</feature>
<gene>
    <name evidence="10" type="primary">hisJ</name>
    <name evidence="10" type="ORF">ACFSCX_22835</name>
</gene>
<dbReference type="InterPro" id="IPR004013">
    <property type="entry name" value="PHP_dom"/>
</dbReference>
<dbReference type="Pfam" id="PF02811">
    <property type="entry name" value="PHP"/>
    <property type="match status" value="1"/>
</dbReference>
<dbReference type="Gene3D" id="3.20.20.140">
    <property type="entry name" value="Metal-dependent hydrolases"/>
    <property type="match status" value="1"/>
</dbReference>
<evidence type="ECO:0000256" key="8">
    <source>
        <dbReference type="RuleBase" id="RU366003"/>
    </source>
</evidence>
<keyword evidence="6 8" id="KW-0368">Histidine biosynthesis</keyword>
<evidence type="ECO:0000313" key="11">
    <source>
        <dbReference type="Proteomes" id="UP001597214"/>
    </source>
</evidence>
<dbReference type="PANTHER" id="PTHR21039:SF0">
    <property type="entry name" value="HISTIDINOL-PHOSPHATASE"/>
    <property type="match status" value="1"/>
</dbReference>
<dbReference type="Proteomes" id="UP001597214">
    <property type="component" value="Unassembled WGS sequence"/>
</dbReference>
<protein>
    <recommendedName>
        <fullName evidence="3 8">Histidinol-phosphatase</fullName>
        <shortName evidence="8">HolPase</shortName>
        <ecNumber evidence="3 8">3.1.3.15</ecNumber>
    </recommendedName>
</protein>
<comment type="pathway">
    <text evidence="1 8">Amino-acid biosynthesis; L-histidine biosynthesis; L-histidine from 5-phospho-alpha-D-ribose 1-diphosphate: step 8/9.</text>
</comment>
<dbReference type="EMBL" id="JBHUEM010000054">
    <property type="protein sequence ID" value="MFD1739321.1"/>
    <property type="molecule type" value="Genomic_DNA"/>
</dbReference>
<comment type="similarity">
    <text evidence="2 8">Belongs to the PHP hydrolase family. HisK subfamily.</text>
</comment>
<evidence type="ECO:0000256" key="4">
    <source>
        <dbReference type="ARBA" id="ARBA00022605"/>
    </source>
</evidence>
<dbReference type="SUPFAM" id="SSF89550">
    <property type="entry name" value="PHP domain-like"/>
    <property type="match status" value="1"/>
</dbReference>
<name>A0ABW4LW81_9BACI</name>